<dbReference type="InterPro" id="IPR010466">
    <property type="entry name" value="DUF1058"/>
</dbReference>
<organism evidence="3 4">
    <name type="scientific">Mesorhizobium australicum</name>
    <dbReference type="NCBI Taxonomy" id="536018"/>
    <lineage>
        <taxon>Bacteria</taxon>
        <taxon>Pseudomonadati</taxon>
        <taxon>Pseudomonadota</taxon>
        <taxon>Alphaproteobacteria</taxon>
        <taxon>Hyphomicrobiales</taxon>
        <taxon>Phyllobacteriaceae</taxon>
        <taxon>Mesorhizobium</taxon>
    </lineage>
</organism>
<keyword evidence="4" id="KW-1185">Reference proteome</keyword>
<accession>A0A1X7NDV1</accession>
<evidence type="ECO:0000256" key="1">
    <source>
        <dbReference type="SAM" id="SignalP"/>
    </source>
</evidence>
<protein>
    <submittedName>
        <fullName evidence="3">SH3-like domain-containing protein</fullName>
    </submittedName>
</protein>
<evidence type="ECO:0000259" key="2">
    <source>
        <dbReference type="SMART" id="SM00287"/>
    </source>
</evidence>
<feature type="signal peptide" evidence="1">
    <location>
        <begin position="1"/>
        <end position="28"/>
    </location>
</feature>
<name>A0A1X7NDV1_9HYPH</name>
<dbReference type="AlphaFoldDB" id="A0A1X7NDV1"/>
<sequence>MSRYLSLRLALCAGLAGFALNVASPVLPSVGEAAAQAVGPNKSGLPLPRFVTLKSGRVNLRIGPGRNYPVEWMYLKSGLPVEIIQEYDNWRRIRDSEGTEGWINQSLLSGKRSGIAAPWFKGKETTIQMRADPAEDARLVATIEPGAMGEIQTCNGNWCQMRFDRYKGWVPQNLIWGAYPDETIED</sequence>
<proteinExistence type="predicted"/>
<dbReference type="Pfam" id="PF06347">
    <property type="entry name" value="SH3_4"/>
    <property type="match status" value="2"/>
</dbReference>
<dbReference type="OrthoDB" id="9810773at2"/>
<feature type="chain" id="PRO_5012191758" evidence="1">
    <location>
        <begin position="29"/>
        <end position="186"/>
    </location>
</feature>
<evidence type="ECO:0000313" key="3">
    <source>
        <dbReference type="EMBL" id="SMH35455.1"/>
    </source>
</evidence>
<dbReference type="EMBL" id="FXBL01000004">
    <property type="protein sequence ID" value="SMH35455.1"/>
    <property type="molecule type" value="Genomic_DNA"/>
</dbReference>
<dbReference type="Proteomes" id="UP000193083">
    <property type="component" value="Unassembled WGS sequence"/>
</dbReference>
<reference evidence="3 4" key="1">
    <citation type="submission" date="2017-04" db="EMBL/GenBank/DDBJ databases">
        <authorList>
            <person name="Afonso C.L."/>
            <person name="Miller P.J."/>
            <person name="Scott M.A."/>
            <person name="Spackman E."/>
            <person name="Goraichik I."/>
            <person name="Dimitrov K.M."/>
            <person name="Suarez D.L."/>
            <person name="Swayne D.E."/>
        </authorList>
    </citation>
    <scope>NUCLEOTIDE SEQUENCE [LARGE SCALE GENOMIC DNA]</scope>
    <source>
        <strain evidence="3 4">B5P</strain>
    </source>
</reference>
<dbReference type="SMART" id="SM00287">
    <property type="entry name" value="SH3b"/>
    <property type="match status" value="1"/>
</dbReference>
<dbReference type="RefSeq" id="WP_085463681.1">
    <property type="nucleotide sequence ID" value="NZ_FXBL01000004.1"/>
</dbReference>
<feature type="domain" description="SH3b" evidence="2">
    <location>
        <begin position="48"/>
        <end position="112"/>
    </location>
</feature>
<keyword evidence="1" id="KW-0732">Signal</keyword>
<evidence type="ECO:0000313" key="4">
    <source>
        <dbReference type="Proteomes" id="UP000193083"/>
    </source>
</evidence>
<dbReference type="InterPro" id="IPR003646">
    <property type="entry name" value="SH3-like_bac-type"/>
</dbReference>
<dbReference type="Gene3D" id="2.30.30.40">
    <property type="entry name" value="SH3 Domains"/>
    <property type="match status" value="2"/>
</dbReference>
<gene>
    <name evidence="3" type="ORF">SAMN02982922_1603</name>
</gene>